<dbReference type="EMBL" id="LHPF02000007">
    <property type="protein sequence ID" value="PSC73268.1"/>
    <property type="molecule type" value="Genomic_DNA"/>
</dbReference>
<protein>
    <submittedName>
        <fullName evidence="2">Uncharacterized protein</fullName>
    </submittedName>
</protein>
<dbReference type="AlphaFoldDB" id="A0A2P6VGS0"/>
<keyword evidence="3" id="KW-1185">Reference proteome</keyword>
<reference evidence="2 3" key="1">
    <citation type="journal article" date="2018" name="Plant J.">
        <title>Genome sequences of Chlorella sorokiniana UTEX 1602 and Micractinium conductrix SAG 241.80: implications to maltose excretion by a green alga.</title>
        <authorList>
            <person name="Arriola M.B."/>
            <person name="Velmurugan N."/>
            <person name="Zhang Y."/>
            <person name="Plunkett M.H."/>
            <person name="Hondzo H."/>
            <person name="Barney B.M."/>
        </authorList>
    </citation>
    <scope>NUCLEOTIDE SEQUENCE [LARGE SCALE GENOMIC DNA]</scope>
    <source>
        <strain evidence="2 3">SAG 241.80</strain>
    </source>
</reference>
<dbReference type="OrthoDB" id="509841at2759"/>
<organism evidence="2 3">
    <name type="scientific">Micractinium conductrix</name>
    <dbReference type="NCBI Taxonomy" id="554055"/>
    <lineage>
        <taxon>Eukaryota</taxon>
        <taxon>Viridiplantae</taxon>
        <taxon>Chlorophyta</taxon>
        <taxon>core chlorophytes</taxon>
        <taxon>Trebouxiophyceae</taxon>
        <taxon>Chlorellales</taxon>
        <taxon>Chlorellaceae</taxon>
        <taxon>Chlorella clade</taxon>
        <taxon>Micractinium</taxon>
    </lineage>
</organism>
<evidence type="ECO:0000313" key="2">
    <source>
        <dbReference type="EMBL" id="PSC73268.1"/>
    </source>
</evidence>
<evidence type="ECO:0000256" key="1">
    <source>
        <dbReference type="SAM" id="MobiDB-lite"/>
    </source>
</evidence>
<feature type="compositionally biased region" description="Pro residues" evidence="1">
    <location>
        <begin position="143"/>
        <end position="155"/>
    </location>
</feature>
<dbReference type="STRING" id="554055.A0A2P6VGS0"/>
<feature type="region of interest" description="Disordered" evidence="1">
    <location>
        <begin position="143"/>
        <end position="169"/>
    </location>
</feature>
<proteinExistence type="predicted"/>
<sequence length="365" mass="38437">MAHLENQYRVVVEFLRASQTGHGRIIRLNHSPAAVPPQLAARLHPGFWQAFMEDAGQLSLKHPYTETPGTKQFCSWTTCFCIGALVGLFCINPDAGDYGVWERECVQFVNRWAPGFAQAGCALTLQRHRDYFLQLDLNPGFMPPQPVAPPLPERPGQPQHAGAVPQLTAPGKTMAGFGGKAAPAPAGGKTSRLARILSAGRDAPATSHWSIRAATKPAAPANTCTDIIHANQCTALMALPQSPCRDLIIYTPPATMHLPTAFAASPPITPTAASTKSADACAAEVCTSAAAAIAAAAWPTLDLEFTAEEAQCLAQPPAHMLSTLPALAPRTRRPAALLSGVTAGLRSLARKLASLSCVAKPAVVA</sequence>
<accession>A0A2P6VGS0</accession>
<dbReference type="Proteomes" id="UP000239649">
    <property type="component" value="Unassembled WGS sequence"/>
</dbReference>
<comment type="caution">
    <text evidence="2">The sequence shown here is derived from an EMBL/GenBank/DDBJ whole genome shotgun (WGS) entry which is preliminary data.</text>
</comment>
<evidence type="ECO:0000313" key="3">
    <source>
        <dbReference type="Proteomes" id="UP000239649"/>
    </source>
</evidence>
<name>A0A2P6VGS0_9CHLO</name>
<gene>
    <name evidence="2" type="ORF">C2E20_3317</name>
</gene>